<dbReference type="AlphaFoldDB" id="A0A8T2T761"/>
<gene>
    <name evidence="2" type="ORF">KP509_15G036000</name>
</gene>
<dbReference type="Pfam" id="PF07797">
    <property type="entry name" value="DUF1639"/>
    <property type="match status" value="1"/>
</dbReference>
<organism evidence="2 3">
    <name type="scientific">Ceratopteris richardii</name>
    <name type="common">Triangle waterfern</name>
    <dbReference type="NCBI Taxonomy" id="49495"/>
    <lineage>
        <taxon>Eukaryota</taxon>
        <taxon>Viridiplantae</taxon>
        <taxon>Streptophyta</taxon>
        <taxon>Embryophyta</taxon>
        <taxon>Tracheophyta</taxon>
        <taxon>Polypodiopsida</taxon>
        <taxon>Polypodiidae</taxon>
        <taxon>Polypodiales</taxon>
        <taxon>Pteridineae</taxon>
        <taxon>Pteridaceae</taxon>
        <taxon>Parkerioideae</taxon>
        <taxon>Ceratopteris</taxon>
    </lineage>
</organism>
<reference evidence="2" key="1">
    <citation type="submission" date="2021-08" db="EMBL/GenBank/DDBJ databases">
        <title>WGS assembly of Ceratopteris richardii.</title>
        <authorList>
            <person name="Marchant D.B."/>
            <person name="Chen G."/>
            <person name="Jenkins J."/>
            <person name="Shu S."/>
            <person name="Leebens-Mack J."/>
            <person name="Grimwood J."/>
            <person name="Schmutz J."/>
            <person name="Soltis P."/>
            <person name="Soltis D."/>
            <person name="Chen Z.-H."/>
        </authorList>
    </citation>
    <scope>NUCLEOTIDE SEQUENCE</scope>
    <source>
        <strain evidence="2">Whitten #5841</strain>
        <tissue evidence="2">Leaf</tissue>
    </source>
</reference>
<sequence>MRDQTGGSAFPPPIEKKKVSVKPYGKEDGNEALKRRPSYAEESNQGNGGTKISGSVFQMGSGRLKGGSSIPSVSNEGKSDNEELHVGRQTSAPKITEEGLLPQWGRGKRSRCSRPEASSKHAPSPSPVRECAPLPPLKKSVSNGIPSPKLRSQGNTKLPSSKCNASARPASRNGYVNKSVIASAQTTGNESARQILEAKDRTVPQQKRSADHSNGRQQLQRSECSDVAVINTGNGVGFDNASTMHQFNGTGAACETFECNKPKAEWPRIVLTLTRKEKEEDFLVFKGSKLPQRPKKRLKVVEKALLFCTPGNWLSDISRGRYDVLEKKCTKKKPRGLKAMDSEESDSE</sequence>
<protein>
    <submittedName>
        <fullName evidence="2">Uncharacterized protein</fullName>
    </submittedName>
</protein>
<dbReference type="OrthoDB" id="1912769at2759"/>
<dbReference type="EMBL" id="CM035420">
    <property type="protein sequence ID" value="KAH7404638.1"/>
    <property type="molecule type" value="Genomic_DNA"/>
</dbReference>
<accession>A0A8T2T761</accession>
<comment type="caution">
    <text evidence="2">The sequence shown here is derived from an EMBL/GenBank/DDBJ whole genome shotgun (WGS) entry which is preliminary data.</text>
</comment>
<dbReference type="Proteomes" id="UP000825935">
    <property type="component" value="Chromosome 15"/>
</dbReference>
<feature type="compositionally biased region" description="Basic and acidic residues" evidence="1">
    <location>
        <begin position="14"/>
        <end position="34"/>
    </location>
</feature>
<keyword evidence="3" id="KW-1185">Reference proteome</keyword>
<dbReference type="InterPro" id="IPR012438">
    <property type="entry name" value="DUF1639"/>
</dbReference>
<feature type="compositionally biased region" description="Polar residues" evidence="1">
    <location>
        <begin position="140"/>
        <end position="164"/>
    </location>
</feature>
<evidence type="ECO:0000256" key="1">
    <source>
        <dbReference type="SAM" id="MobiDB-lite"/>
    </source>
</evidence>
<feature type="region of interest" description="Disordered" evidence="1">
    <location>
        <begin position="1"/>
        <end position="171"/>
    </location>
</feature>
<dbReference type="PANTHER" id="PTHR33130:SF33">
    <property type="entry name" value="PUTATIVE (DUF1639)-RELATED"/>
    <property type="match status" value="1"/>
</dbReference>
<feature type="region of interest" description="Disordered" evidence="1">
    <location>
        <begin position="200"/>
        <end position="222"/>
    </location>
</feature>
<dbReference type="OMA" id="MEWPKIV"/>
<name>A0A8T2T761_CERRI</name>
<feature type="compositionally biased region" description="Basic and acidic residues" evidence="1">
    <location>
        <begin position="77"/>
        <end position="86"/>
    </location>
</feature>
<evidence type="ECO:0000313" key="2">
    <source>
        <dbReference type="EMBL" id="KAH7404638.1"/>
    </source>
</evidence>
<feature type="compositionally biased region" description="Basic and acidic residues" evidence="1">
    <location>
        <begin position="200"/>
        <end position="214"/>
    </location>
</feature>
<evidence type="ECO:0000313" key="3">
    <source>
        <dbReference type="Proteomes" id="UP000825935"/>
    </source>
</evidence>
<dbReference type="PANTHER" id="PTHR33130">
    <property type="entry name" value="PUTATIVE (DUF1639)-RELATED"/>
    <property type="match status" value="1"/>
</dbReference>
<proteinExistence type="predicted"/>